<dbReference type="PANTHER" id="PTHR43157:SF31">
    <property type="entry name" value="PHOSPHATIDYLINOSITOL-GLYCAN BIOSYNTHESIS CLASS F PROTEIN"/>
    <property type="match status" value="1"/>
</dbReference>
<dbReference type="NCBIfam" id="NF004846">
    <property type="entry name" value="PRK06197.1"/>
    <property type="match status" value="1"/>
</dbReference>
<dbReference type="InterPro" id="IPR036291">
    <property type="entry name" value="NAD(P)-bd_dom_sf"/>
</dbReference>
<dbReference type="PANTHER" id="PTHR43157">
    <property type="entry name" value="PHOSPHATIDYLINOSITOL-GLYCAN BIOSYNTHESIS CLASS F PROTEIN-RELATED"/>
    <property type="match status" value="1"/>
</dbReference>
<dbReference type="CDD" id="cd05327">
    <property type="entry name" value="retinol-DH_like_SDR_c_like"/>
    <property type="match status" value="1"/>
</dbReference>
<proteinExistence type="inferred from homology"/>
<dbReference type="Pfam" id="PF00106">
    <property type="entry name" value="adh_short"/>
    <property type="match status" value="1"/>
</dbReference>
<keyword evidence="4" id="KW-1185">Reference proteome</keyword>
<dbReference type="OrthoDB" id="4577644at2"/>
<dbReference type="PRINTS" id="PR00080">
    <property type="entry name" value="SDRFAMILY"/>
</dbReference>
<dbReference type="SUPFAM" id="SSF51735">
    <property type="entry name" value="NAD(P)-binding Rossmann-fold domains"/>
    <property type="match status" value="1"/>
</dbReference>
<dbReference type="RefSeq" id="WP_149851518.1">
    <property type="nucleotide sequence ID" value="NZ_VUOB01000041.1"/>
</dbReference>
<dbReference type="GO" id="GO:0016491">
    <property type="term" value="F:oxidoreductase activity"/>
    <property type="evidence" value="ECO:0007669"/>
    <property type="project" value="UniProtKB-KW"/>
</dbReference>
<comment type="similarity">
    <text evidence="2">Belongs to the short-chain dehydrogenases/reductases (SDR) family.</text>
</comment>
<sequence length="306" mass="33199">MTKQTATDVGDQRGRTVVITGANTGIGFEVAKAMASRGATVVLACRDVEKAERVATAMDGSILVCRLDLASMTSVRQAVEWIRGTLPRLDLLVNNAGVMMTPFGATEDGFELQFGINHLGHFAFTGLLLDRLSESPDSRIVTVTSSANRNGAVDLDDPHFRRRRYRPIDAYAQSKLANVMFSQELHRRLAAAGSRTIAVAVEPGMTPTELTRHLTGPIRLATTMITRLFGQPDAIAGARIVLRAATDPDARGGDYYAPNGRPPMRFSGLPTRIEPLTTDAQARQRLWAESERMTGVTYSALKGSAR</sequence>
<dbReference type="Gene3D" id="3.40.50.720">
    <property type="entry name" value="NAD(P)-binding Rossmann-like Domain"/>
    <property type="match status" value="1"/>
</dbReference>
<gene>
    <name evidence="3" type="ORF">F0L68_21915</name>
</gene>
<name>A0A5B2X6G0_9PSEU</name>
<keyword evidence="1" id="KW-0560">Oxidoreductase</keyword>
<dbReference type="Proteomes" id="UP000323454">
    <property type="component" value="Unassembled WGS sequence"/>
</dbReference>
<reference evidence="3 4" key="1">
    <citation type="submission" date="2019-09" db="EMBL/GenBank/DDBJ databases">
        <title>Goodfellowia gen. nov., a new genus of the Pseudonocardineae related to Actinoalloteichus, containing Goodfellowia coeruleoviolacea gen. nov., comb. nov. gen. nov., comb. nov.</title>
        <authorList>
            <person name="Labeda D."/>
        </authorList>
    </citation>
    <scope>NUCLEOTIDE SEQUENCE [LARGE SCALE GENOMIC DNA]</scope>
    <source>
        <strain evidence="3 4">AN110305</strain>
    </source>
</reference>
<reference evidence="3 4" key="2">
    <citation type="submission" date="2019-09" db="EMBL/GenBank/DDBJ databases">
        <authorList>
            <person name="Jin C."/>
        </authorList>
    </citation>
    <scope>NUCLEOTIDE SEQUENCE [LARGE SCALE GENOMIC DNA]</scope>
    <source>
        <strain evidence="3 4">AN110305</strain>
    </source>
</reference>
<dbReference type="EMBL" id="VUOB01000041">
    <property type="protein sequence ID" value="KAA2258522.1"/>
    <property type="molecule type" value="Genomic_DNA"/>
</dbReference>
<dbReference type="InterPro" id="IPR002347">
    <property type="entry name" value="SDR_fam"/>
</dbReference>
<protein>
    <submittedName>
        <fullName evidence="3">SDR family NAD(P)-dependent oxidoreductase</fullName>
    </submittedName>
</protein>
<comment type="caution">
    <text evidence="3">The sequence shown here is derived from an EMBL/GenBank/DDBJ whole genome shotgun (WGS) entry which is preliminary data.</text>
</comment>
<evidence type="ECO:0000256" key="2">
    <source>
        <dbReference type="RuleBase" id="RU000363"/>
    </source>
</evidence>
<evidence type="ECO:0000256" key="1">
    <source>
        <dbReference type="ARBA" id="ARBA00023002"/>
    </source>
</evidence>
<dbReference type="PRINTS" id="PR00081">
    <property type="entry name" value="GDHRDH"/>
</dbReference>
<evidence type="ECO:0000313" key="3">
    <source>
        <dbReference type="EMBL" id="KAA2258522.1"/>
    </source>
</evidence>
<evidence type="ECO:0000313" key="4">
    <source>
        <dbReference type="Proteomes" id="UP000323454"/>
    </source>
</evidence>
<organism evidence="3 4">
    <name type="scientific">Solihabitans fulvus</name>
    <dbReference type="NCBI Taxonomy" id="1892852"/>
    <lineage>
        <taxon>Bacteria</taxon>
        <taxon>Bacillati</taxon>
        <taxon>Actinomycetota</taxon>
        <taxon>Actinomycetes</taxon>
        <taxon>Pseudonocardiales</taxon>
        <taxon>Pseudonocardiaceae</taxon>
        <taxon>Solihabitans</taxon>
    </lineage>
</organism>
<accession>A0A5B2X6G0</accession>
<dbReference type="AlphaFoldDB" id="A0A5B2X6G0"/>